<dbReference type="InParanoid" id="A0A077ZWW4"/>
<feature type="region of interest" description="Disordered" evidence="1">
    <location>
        <begin position="1"/>
        <end position="43"/>
    </location>
</feature>
<proteinExistence type="predicted"/>
<evidence type="ECO:0000313" key="2">
    <source>
        <dbReference type="EMBL" id="CDW74091.1"/>
    </source>
</evidence>
<protein>
    <submittedName>
        <fullName evidence="2">Uncharacterized protein</fullName>
    </submittedName>
</protein>
<keyword evidence="3" id="KW-1185">Reference proteome</keyword>
<dbReference type="AlphaFoldDB" id="A0A077ZWW4"/>
<dbReference type="OrthoDB" id="285772at2759"/>
<name>A0A077ZWW4_STYLE</name>
<reference evidence="2 3" key="1">
    <citation type="submission" date="2014-06" db="EMBL/GenBank/DDBJ databases">
        <authorList>
            <person name="Swart Estienne"/>
        </authorList>
    </citation>
    <scope>NUCLEOTIDE SEQUENCE [LARGE SCALE GENOMIC DNA]</scope>
    <source>
        <strain evidence="2 3">130c</strain>
    </source>
</reference>
<dbReference type="OMA" id="QVHEVES"/>
<organism evidence="2 3">
    <name type="scientific">Stylonychia lemnae</name>
    <name type="common">Ciliate</name>
    <dbReference type="NCBI Taxonomy" id="5949"/>
    <lineage>
        <taxon>Eukaryota</taxon>
        <taxon>Sar</taxon>
        <taxon>Alveolata</taxon>
        <taxon>Ciliophora</taxon>
        <taxon>Intramacronucleata</taxon>
        <taxon>Spirotrichea</taxon>
        <taxon>Stichotrichia</taxon>
        <taxon>Sporadotrichida</taxon>
        <taxon>Oxytrichidae</taxon>
        <taxon>Stylonychinae</taxon>
        <taxon>Stylonychia</taxon>
    </lineage>
</organism>
<dbReference type="Proteomes" id="UP000039865">
    <property type="component" value="Unassembled WGS sequence"/>
</dbReference>
<feature type="compositionally biased region" description="Polar residues" evidence="1">
    <location>
        <begin position="1"/>
        <end position="35"/>
    </location>
</feature>
<evidence type="ECO:0000313" key="3">
    <source>
        <dbReference type="Proteomes" id="UP000039865"/>
    </source>
</evidence>
<gene>
    <name evidence="2" type="primary">Contig19781.g20983</name>
    <name evidence="2" type="ORF">STYLEM_3084</name>
</gene>
<sequence>MNNQKGARLANNGSVNLNNRSSSNPQDSSAVNQFLNDGEGGTKMKLDIRRDRYGNSIKLGSKQHKISFKDHLNKDDQLSDVYEVESWKKYNAMESGEEESFKCKCIIF</sequence>
<evidence type="ECO:0000256" key="1">
    <source>
        <dbReference type="SAM" id="MobiDB-lite"/>
    </source>
</evidence>
<accession>A0A077ZWW4</accession>
<dbReference type="EMBL" id="CCKQ01002984">
    <property type="protein sequence ID" value="CDW74091.1"/>
    <property type="molecule type" value="Genomic_DNA"/>
</dbReference>